<protein>
    <recommendedName>
        <fullName evidence="9">NADH dehydrogenase subunit 4L</fullName>
    </recommendedName>
</protein>
<dbReference type="InParanoid" id="A0A0R0IXM3"/>
<dbReference type="OrthoDB" id="1925110at2759"/>
<proteinExistence type="predicted"/>
<dbReference type="GO" id="GO:0030964">
    <property type="term" value="C:NADH dehydrogenase complex"/>
    <property type="evidence" value="ECO:0000318"/>
    <property type="project" value="GO_Central"/>
</dbReference>
<evidence type="ECO:0008006" key="9">
    <source>
        <dbReference type="Google" id="ProtNLM"/>
    </source>
</evidence>
<evidence type="ECO:0000256" key="3">
    <source>
        <dbReference type="ARBA" id="ARBA00022989"/>
    </source>
</evidence>
<dbReference type="Gramene" id="KRH46951">
    <property type="protein sequence ID" value="KRH46951"/>
    <property type="gene ID" value="GLYMA_08G367600"/>
</dbReference>
<dbReference type="Pfam" id="PF00420">
    <property type="entry name" value="Oxidored_q2"/>
    <property type="match status" value="1"/>
</dbReference>
<evidence type="ECO:0000256" key="2">
    <source>
        <dbReference type="ARBA" id="ARBA00022692"/>
    </source>
</evidence>
<accession>A0A0R0IXM3</accession>
<name>A0A0R0IXM3_SOYBN</name>
<keyword evidence="3 5" id="KW-1133">Transmembrane helix</keyword>
<dbReference type="SMR" id="A0A0R0IXM3"/>
<evidence type="ECO:0000256" key="1">
    <source>
        <dbReference type="ARBA" id="ARBA00004141"/>
    </source>
</evidence>
<evidence type="ECO:0000313" key="7">
    <source>
        <dbReference type="EnsemblPlants" id="KRH46951"/>
    </source>
</evidence>
<evidence type="ECO:0000313" key="8">
    <source>
        <dbReference type="Proteomes" id="UP000008827"/>
    </source>
</evidence>
<comment type="subcellular location">
    <subcellularLocation>
        <location evidence="1">Membrane</location>
        <topology evidence="1">Multi-pass membrane protein</topology>
    </subcellularLocation>
</comment>
<evidence type="ECO:0000313" key="6">
    <source>
        <dbReference type="EMBL" id="KRH46951.1"/>
    </source>
</evidence>
<dbReference type="Proteomes" id="UP000008827">
    <property type="component" value="Chromosome 8"/>
</dbReference>
<organism evidence="6">
    <name type="scientific">Glycine max</name>
    <name type="common">Soybean</name>
    <name type="synonym">Glycine hispida</name>
    <dbReference type="NCBI Taxonomy" id="3847"/>
    <lineage>
        <taxon>Eukaryota</taxon>
        <taxon>Viridiplantae</taxon>
        <taxon>Streptophyta</taxon>
        <taxon>Embryophyta</taxon>
        <taxon>Tracheophyta</taxon>
        <taxon>Spermatophyta</taxon>
        <taxon>Magnoliopsida</taxon>
        <taxon>eudicotyledons</taxon>
        <taxon>Gunneridae</taxon>
        <taxon>Pentapetalae</taxon>
        <taxon>rosids</taxon>
        <taxon>fabids</taxon>
        <taxon>Fabales</taxon>
        <taxon>Fabaceae</taxon>
        <taxon>Papilionoideae</taxon>
        <taxon>50 kb inversion clade</taxon>
        <taxon>NPAAA clade</taxon>
        <taxon>indigoferoid/millettioid clade</taxon>
        <taxon>Phaseoleae</taxon>
        <taxon>Glycine</taxon>
        <taxon>Glycine subgen. Soja</taxon>
    </lineage>
</organism>
<evidence type="ECO:0000256" key="4">
    <source>
        <dbReference type="ARBA" id="ARBA00023136"/>
    </source>
</evidence>
<dbReference type="EnsemblPlants" id="KRH46951">
    <property type="protein sequence ID" value="KRH46951"/>
    <property type="gene ID" value="GLYMA_08G367600"/>
</dbReference>
<gene>
    <name evidence="6" type="ORF">GLYMA_08G367600</name>
</gene>
<dbReference type="EMBL" id="CM000841">
    <property type="protein sequence ID" value="KRH46951.1"/>
    <property type="molecule type" value="Genomic_DNA"/>
</dbReference>
<reference evidence="6 7" key="1">
    <citation type="journal article" date="2010" name="Nature">
        <title>Genome sequence of the palaeopolyploid soybean.</title>
        <authorList>
            <person name="Schmutz J."/>
            <person name="Cannon S.B."/>
            <person name="Schlueter J."/>
            <person name="Ma J."/>
            <person name="Mitros T."/>
            <person name="Nelson W."/>
            <person name="Hyten D.L."/>
            <person name="Song Q."/>
            <person name="Thelen J.J."/>
            <person name="Cheng J."/>
            <person name="Xu D."/>
            <person name="Hellsten U."/>
            <person name="May G.D."/>
            <person name="Yu Y."/>
            <person name="Sakurai T."/>
            <person name="Umezawa T."/>
            <person name="Bhattacharyya M.K."/>
            <person name="Sandhu D."/>
            <person name="Valliyodan B."/>
            <person name="Lindquist E."/>
            <person name="Peto M."/>
            <person name="Grant D."/>
            <person name="Shu S."/>
            <person name="Goodstein D."/>
            <person name="Barry K."/>
            <person name="Futrell-Griggs M."/>
            <person name="Abernathy B."/>
            <person name="Du J."/>
            <person name="Tian Z."/>
            <person name="Zhu L."/>
            <person name="Gill N."/>
            <person name="Joshi T."/>
            <person name="Libault M."/>
            <person name="Sethuraman A."/>
            <person name="Zhang X.-C."/>
            <person name="Shinozaki K."/>
            <person name="Nguyen H.T."/>
            <person name="Wing R.A."/>
            <person name="Cregan P."/>
            <person name="Specht J."/>
            <person name="Grimwood J."/>
            <person name="Rokhsar D."/>
            <person name="Stacey G."/>
            <person name="Shoemaker R.C."/>
            <person name="Jackson S.A."/>
        </authorList>
    </citation>
    <scope>NUCLEOTIDE SEQUENCE [LARGE SCALE GENOMIC DNA]</scope>
    <source>
        <strain evidence="7">cv. Williams 82</strain>
        <tissue evidence="6">Callus</tissue>
    </source>
</reference>
<reference evidence="7" key="2">
    <citation type="submission" date="2018-02" db="UniProtKB">
        <authorList>
            <consortium name="EnsemblPlants"/>
        </authorList>
    </citation>
    <scope>IDENTIFICATION</scope>
    <source>
        <strain evidence="7">Williams 82</strain>
    </source>
</reference>
<evidence type="ECO:0000256" key="5">
    <source>
        <dbReference type="SAM" id="Phobius"/>
    </source>
</evidence>
<keyword evidence="8" id="KW-1185">Reference proteome</keyword>
<keyword evidence="4 5" id="KW-0472">Membrane</keyword>
<sequence length="81" mass="9006">MIFEHVLVLSAYLFSIGIYGLITSKNMVRALMCLELMLNVVNINLEIFFSIFVIAIIEPTIVFSIYGNKKSTCINASVGIS</sequence>
<dbReference type="InterPro" id="IPR039428">
    <property type="entry name" value="NUOK/Mnh_C1-like"/>
</dbReference>
<keyword evidence="2 5" id="KW-0812">Transmembrane</keyword>
<feature type="transmembrane region" description="Helical" evidence="5">
    <location>
        <begin position="6"/>
        <end position="24"/>
    </location>
</feature>
<dbReference type="STRING" id="3847.A0A0R0IXM3"/>
<feature type="transmembrane region" description="Helical" evidence="5">
    <location>
        <begin position="36"/>
        <end position="57"/>
    </location>
</feature>
<dbReference type="Gene3D" id="1.10.287.3510">
    <property type="match status" value="1"/>
</dbReference>
<dbReference type="AlphaFoldDB" id="A0A0R0IXM3"/>
<reference evidence="6" key="3">
    <citation type="submission" date="2018-07" db="EMBL/GenBank/DDBJ databases">
        <title>WGS assembly of Glycine max.</title>
        <authorList>
            <person name="Schmutz J."/>
            <person name="Cannon S."/>
            <person name="Schlueter J."/>
            <person name="Ma J."/>
            <person name="Mitros T."/>
            <person name="Nelson W."/>
            <person name="Hyten D."/>
            <person name="Song Q."/>
            <person name="Thelen J."/>
            <person name="Cheng J."/>
            <person name="Xu D."/>
            <person name="Hellsten U."/>
            <person name="May G."/>
            <person name="Yu Y."/>
            <person name="Sakurai T."/>
            <person name="Umezawa T."/>
            <person name="Bhattacharyya M."/>
            <person name="Sandhu D."/>
            <person name="Valliyodan B."/>
            <person name="Lindquist E."/>
            <person name="Peto M."/>
            <person name="Grant D."/>
            <person name="Shu S."/>
            <person name="Goodstein D."/>
            <person name="Barry K."/>
            <person name="Futrell-Griggs M."/>
            <person name="Abernathy B."/>
            <person name="Du J."/>
            <person name="Tian Z."/>
            <person name="Zhu L."/>
            <person name="Gill N."/>
            <person name="Joshi T."/>
            <person name="Libault M."/>
            <person name="Sethuraman A."/>
            <person name="Zhang X."/>
            <person name="Shinozaki K."/>
            <person name="Nguyen H."/>
            <person name="Wing R."/>
            <person name="Cregan P."/>
            <person name="Specht J."/>
            <person name="Grimwood J."/>
            <person name="Rokhsar D."/>
            <person name="Stacey G."/>
            <person name="Shoemaker R."/>
            <person name="Jackson S."/>
        </authorList>
    </citation>
    <scope>NUCLEOTIDE SEQUENCE</scope>
    <source>
        <tissue evidence="6">Callus</tissue>
    </source>
</reference>